<keyword evidence="3" id="KW-1185">Reference proteome</keyword>
<name>B0CX31_LACBS</name>
<feature type="chain" id="PRO_5002746998" evidence="1">
    <location>
        <begin position="19"/>
        <end position="161"/>
    </location>
</feature>
<protein>
    <submittedName>
        <fullName evidence="2">Predicted protein</fullName>
    </submittedName>
</protein>
<evidence type="ECO:0000313" key="2">
    <source>
        <dbReference type="EMBL" id="EDR13181.1"/>
    </source>
</evidence>
<dbReference type="Proteomes" id="UP000001194">
    <property type="component" value="Unassembled WGS sequence"/>
</dbReference>
<dbReference type="InParanoid" id="B0CX31"/>
<gene>
    <name evidence="2" type="ORF">LACBIDRAFT_322658</name>
</gene>
<accession>B0CX31</accession>
<sequence>MKFTTFLSALLLATASIAAPVDLISDLVVSPHITAPEEAVSWPMGSTQVVKWETDSIPEAQRNDKGMILLGYAGDGESEHLDISSYPFFFFVLLAQDADDVALITEHPLAKGFRISAGQATVKMPTNVPARDDYFVVLFGDSGNTSANFKITAVNSTYGDN</sequence>
<dbReference type="HOGENOM" id="CLU_083660_2_0_1"/>
<feature type="signal peptide" evidence="1">
    <location>
        <begin position="1"/>
        <end position="18"/>
    </location>
</feature>
<evidence type="ECO:0000313" key="3">
    <source>
        <dbReference type="Proteomes" id="UP000001194"/>
    </source>
</evidence>
<dbReference type="KEGG" id="lbc:LACBIDRAFT_322658"/>
<keyword evidence="1" id="KW-0732">Signal</keyword>
<dbReference type="OrthoDB" id="3199367at2759"/>
<dbReference type="RefSeq" id="XP_001875679.1">
    <property type="nucleotide sequence ID" value="XM_001875644.1"/>
</dbReference>
<reference evidence="2 3" key="1">
    <citation type="journal article" date="2008" name="Nature">
        <title>The genome of Laccaria bicolor provides insights into mycorrhizal symbiosis.</title>
        <authorList>
            <person name="Martin F."/>
            <person name="Aerts A."/>
            <person name="Ahren D."/>
            <person name="Brun A."/>
            <person name="Danchin E.G.J."/>
            <person name="Duchaussoy F."/>
            <person name="Gibon J."/>
            <person name="Kohler A."/>
            <person name="Lindquist E."/>
            <person name="Pereda V."/>
            <person name="Salamov A."/>
            <person name="Shapiro H.J."/>
            <person name="Wuyts J."/>
            <person name="Blaudez D."/>
            <person name="Buee M."/>
            <person name="Brokstein P."/>
            <person name="Canbaeck B."/>
            <person name="Cohen D."/>
            <person name="Courty P.E."/>
            <person name="Coutinho P.M."/>
            <person name="Delaruelle C."/>
            <person name="Detter J.C."/>
            <person name="Deveau A."/>
            <person name="DiFazio S."/>
            <person name="Duplessis S."/>
            <person name="Fraissinet-Tachet L."/>
            <person name="Lucic E."/>
            <person name="Frey-Klett P."/>
            <person name="Fourrey C."/>
            <person name="Feussner I."/>
            <person name="Gay G."/>
            <person name="Grimwood J."/>
            <person name="Hoegger P.J."/>
            <person name="Jain P."/>
            <person name="Kilaru S."/>
            <person name="Labbe J."/>
            <person name="Lin Y.C."/>
            <person name="Legue V."/>
            <person name="Le Tacon F."/>
            <person name="Marmeisse R."/>
            <person name="Melayah D."/>
            <person name="Montanini B."/>
            <person name="Muratet M."/>
            <person name="Nehls U."/>
            <person name="Niculita-Hirzel H."/>
            <person name="Oudot-Le Secq M.P."/>
            <person name="Peter M."/>
            <person name="Quesneville H."/>
            <person name="Rajashekar B."/>
            <person name="Reich M."/>
            <person name="Rouhier N."/>
            <person name="Schmutz J."/>
            <person name="Yin T."/>
            <person name="Chalot M."/>
            <person name="Henrissat B."/>
            <person name="Kuees U."/>
            <person name="Lucas S."/>
            <person name="Van de Peer Y."/>
            <person name="Podila G.K."/>
            <person name="Polle A."/>
            <person name="Pukkila P.J."/>
            <person name="Richardson P.M."/>
            <person name="Rouze P."/>
            <person name="Sanders I.R."/>
            <person name="Stajich J.E."/>
            <person name="Tunlid A."/>
            <person name="Tuskan G."/>
            <person name="Grigoriev I.V."/>
        </authorList>
    </citation>
    <scope>NUCLEOTIDE SEQUENCE [LARGE SCALE GENOMIC DNA]</scope>
    <source>
        <strain evidence="3">S238N-H82 / ATCC MYA-4686</strain>
    </source>
</reference>
<evidence type="ECO:0000256" key="1">
    <source>
        <dbReference type="SAM" id="SignalP"/>
    </source>
</evidence>
<dbReference type="GeneID" id="6071964"/>
<dbReference type="EMBL" id="DS547093">
    <property type="protein sequence ID" value="EDR13181.1"/>
    <property type="molecule type" value="Genomic_DNA"/>
</dbReference>
<dbReference type="AlphaFoldDB" id="B0CX31"/>
<organism evidence="3">
    <name type="scientific">Laccaria bicolor (strain S238N-H82 / ATCC MYA-4686)</name>
    <name type="common">Bicoloured deceiver</name>
    <name type="synonym">Laccaria laccata var. bicolor</name>
    <dbReference type="NCBI Taxonomy" id="486041"/>
    <lineage>
        <taxon>Eukaryota</taxon>
        <taxon>Fungi</taxon>
        <taxon>Dikarya</taxon>
        <taxon>Basidiomycota</taxon>
        <taxon>Agaricomycotina</taxon>
        <taxon>Agaricomycetes</taxon>
        <taxon>Agaricomycetidae</taxon>
        <taxon>Agaricales</taxon>
        <taxon>Agaricineae</taxon>
        <taxon>Hydnangiaceae</taxon>
        <taxon>Laccaria</taxon>
    </lineage>
</organism>
<proteinExistence type="predicted"/>